<dbReference type="RefSeq" id="WP_145282612.1">
    <property type="nucleotide sequence ID" value="NZ_CP036318.1"/>
</dbReference>
<evidence type="ECO:0000313" key="3">
    <source>
        <dbReference type="EMBL" id="QDV54907.1"/>
    </source>
</evidence>
<feature type="domain" description="Thioredoxin" evidence="2">
    <location>
        <begin position="223"/>
        <end position="391"/>
    </location>
</feature>
<dbReference type="Proteomes" id="UP000316770">
    <property type="component" value="Chromosome"/>
</dbReference>
<evidence type="ECO:0000259" key="1">
    <source>
        <dbReference type="PROSITE" id="PS50222"/>
    </source>
</evidence>
<dbReference type="NCBIfam" id="NF038285">
    <property type="entry name" value="deiodinase_rel"/>
    <property type="match status" value="1"/>
</dbReference>
<feature type="domain" description="EF-hand" evidence="1">
    <location>
        <begin position="146"/>
        <end position="173"/>
    </location>
</feature>
<evidence type="ECO:0000259" key="2">
    <source>
        <dbReference type="PROSITE" id="PS51352"/>
    </source>
</evidence>
<dbReference type="PROSITE" id="PS50222">
    <property type="entry name" value="EF_HAND_2"/>
    <property type="match status" value="1"/>
</dbReference>
<dbReference type="PANTHER" id="PTHR11781:SF22">
    <property type="entry name" value="TYPE I IODOTHYRONINE DEIODINASE"/>
    <property type="match status" value="1"/>
</dbReference>
<name>A0A518IPA3_9BACT</name>
<evidence type="ECO:0000313" key="4">
    <source>
        <dbReference type="Proteomes" id="UP000316770"/>
    </source>
</evidence>
<dbReference type="PANTHER" id="PTHR11781">
    <property type="entry name" value="IODOTHYRONINE DEIODINASE"/>
    <property type="match status" value="1"/>
</dbReference>
<dbReference type="Pfam" id="PF00837">
    <property type="entry name" value="T4_deiodinase"/>
    <property type="match status" value="1"/>
</dbReference>
<dbReference type="EMBL" id="CP036318">
    <property type="protein sequence ID" value="QDV54907.1"/>
    <property type="molecule type" value="Genomic_DNA"/>
</dbReference>
<dbReference type="Gene3D" id="3.40.30.10">
    <property type="entry name" value="Glutaredoxin"/>
    <property type="match status" value="1"/>
</dbReference>
<dbReference type="PROSITE" id="PS00018">
    <property type="entry name" value="EF_HAND_1"/>
    <property type="match status" value="2"/>
</dbReference>
<gene>
    <name evidence="3" type="ORF">Mal33_08730</name>
</gene>
<protein>
    <submittedName>
        <fullName evidence="3">Iodothyronine deiodinase</fullName>
    </submittedName>
</protein>
<dbReference type="Gene3D" id="1.10.238.10">
    <property type="entry name" value="EF-hand"/>
    <property type="match status" value="1"/>
</dbReference>
<dbReference type="PROSITE" id="PS51352">
    <property type="entry name" value="THIOREDOXIN_2"/>
    <property type="match status" value="1"/>
</dbReference>
<organism evidence="3 4">
    <name type="scientific">Rosistilla oblonga</name>
    <dbReference type="NCBI Taxonomy" id="2527990"/>
    <lineage>
        <taxon>Bacteria</taxon>
        <taxon>Pseudomonadati</taxon>
        <taxon>Planctomycetota</taxon>
        <taxon>Planctomycetia</taxon>
        <taxon>Pirellulales</taxon>
        <taxon>Pirellulaceae</taxon>
        <taxon>Rosistilla</taxon>
    </lineage>
</organism>
<accession>A0A518IPA3</accession>
<dbReference type="InterPro" id="IPR013766">
    <property type="entry name" value="Thioredoxin_domain"/>
</dbReference>
<dbReference type="GO" id="GO:0004800">
    <property type="term" value="F:thyroxine 5'-deiodinase activity"/>
    <property type="evidence" value="ECO:0007669"/>
    <property type="project" value="InterPro"/>
</dbReference>
<dbReference type="SUPFAM" id="SSF52833">
    <property type="entry name" value="Thioredoxin-like"/>
    <property type="match status" value="1"/>
</dbReference>
<dbReference type="InterPro" id="IPR002048">
    <property type="entry name" value="EF_hand_dom"/>
</dbReference>
<dbReference type="InterPro" id="IPR018247">
    <property type="entry name" value="EF_Hand_1_Ca_BS"/>
</dbReference>
<dbReference type="InterPro" id="IPR011992">
    <property type="entry name" value="EF-hand-dom_pair"/>
</dbReference>
<sequence>MFNKISFVTLGLLALPISVARCDEPSSDQATIGDQLTPEATAIESELRNTLLPDSEAIAMLDAIVNGSTLSGDDGWFPLAKADGRPEWNKVVKKYDTDADQEITLEEFKGTEADFSRLDRSGDKRLSQSDFDWTEHSLAPLPGQMMFFLADRDANGKVTRDEFAHLFDAFADGDTDYIALDDLRTQFLPPPPGARRQRADRPTPSTLIASLKKQEIGSLNAGPSVGDIAPDFTLKSLAGESVTLSKQIGEKPIVLIFGNFTCGPFRSQAGNIEKLYQRYNQRAKFFLVYVREAHPKDGWWMLSNQRAGIDIAQPNEIGSRRIIAQQCQSHLNLDMPFLVDEIDDTVGSSYSGMPNRLYLIDQQGAVAFKSGRGPFGFHPRQLEQALILLLNEEHHAVK</sequence>
<dbReference type="InterPro" id="IPR000643">
    <property type="entry name" value="Iodothyronine_deiodinase"/>
</dbReference>
<proteinExistence type="predicted"/>
<keyword evidence="4" id="KW-1185">Reference proteome</keyword>
<reference evidence="3 4" key="1">
    <citation type="submission" date="2019-02" db="EMBL/GenBank/DDBJ databases">
        <title>Deep-cultivation of Planctomycetes and their phenomic and genomic characterization uncovers novel biology.</title>
        <authorList>
            <person name="Wiegand S."/>
            <person name="Jogler M."/>
            <person name="Boedeker C."/>
            <person name="Pinto D."/>
            <person name="Vollmers J."/>
            <person name="Rivas-Marin E."/>
            <person name="Kohn T."/>
            <person name="Peeters S.H."/>
            <person name="Heuer A."/>
            <person name="Rast P."/>
            <person name="Oberbeckmann S."/>
            <person name="Bunk B."/>
            <person name="Jeske O."/>
            <person name="Meyerdierks A."/>
            <person name="Storesund J.E."/>
            <person name="Kallscheuer N."/>
            <person name="Luecker S."/>
            <person name="Lage O.M."/>
            <person name="Pohl T."/>
            <person name="Merkel B.J."/>
            <person name="Hornburger P."/>
            <person name="Mueller R.-W."/>
            <person name="Bruemmer F."/>
            <person name="Labrenz M."/>
            <person name="Spormann A.M."/>
            <person name="Op den Camp H."/>
            <person name="Overmann J."/>
            <person name="Amann R."/>
            <person name="Jetten M.S.M."/>
            <person name="Mascher T."/>
            <person name="Medema M.H."/>
            <person name="Devos D.P."/>
            <person name="Kaster A.-K."/>
            <person name="Ovreas L."/>
            <person name="Rohde M."/>
            <person name="Galperin M.Y."/>
            <person name="Jogler C."/>
        </authorList>
    </citation>
    <scope>NUCLEOTIDE SEQUENCE [LARGE SCALE GENOMIC DNA]</scope>
    <source>
        <strain evidence="3 4">Mal33</strain>
    </source>
</reference>
<dbReference type="SUPFAM" id="SSF47473">
    <property type="entry name" value="EF-hand"/>
    <property type="match status" value="1"/>
</dbReference>
<dbReference type="AlphaFoldDB" id="A0A518IPA3"/>
<dbReference type="GO" id="GO:0005509">
    <property type="term" value="F:calcium ion binding"/>
    <property type="evidence" value="ECO:0007669"/>
    <property type="project" value="InterPro"/>
</dbReference>
<dbReference type="SMART" id="SM00054">
    <property type="entry name" value="EFh"/>
    <property type="match status" value="2"/>
</dbReference>
<dbReference type="InterPro" id="IPR036249">
    <property type="entry name" value="Thioredoxin-like_sf"/>
</dbReference>